<evidence type="ECO:0000256" key="5">
    <source>
        <dbReference type="ARBA" id="ARBA00047606"/>
    </source>
</evidence>
<gene>
    <name evidence="8" type="ORF">SVIM_LOCUS202619</name>
</gene>
<dbReference type="GO" id="GO:0047213">
    <property type="term" value="F:anthocyanidin 3-O-glucosyltransferase activity"/>
    <property type="evidence" value="ECO:0007669"/>
    <property type="project" value="UniProtKB-EC"/>
</dbReference>
<dbReference type="SUPFAM" id="SSF53756">
    <property type="entry name" value="UDP-Glycosyltransferase/glycogen phosphorylase"/>
    <property type="match status" value="1"/>
</dbReference>
<proteinExistence type="inferred from homology"/>
<dbReference type="InterPro" id="IPR002213">
    <property type="entry name" value="UDP_glucos_trans"/>
</dbReference>
<dbReference type="InterPro" id="IPR035595">
    <property type="entry name" value="UDP_glycos_trans_CS"/>
</dbReference>
<comment type="catalytic activity">
    <reaction evidence="5">
        <text>an anthocyanidin + UDP-alpha-D-glucose + H(+) = an anthocyanidin 3-O-beta-D-glucoside + UDP</text>
        <dbReference type="Rhea" id="RHEA:20093"/>
        <dbReference type="ChEBI" id="CHEBI:15378"/>
        <dbReference type="ChEBI" id="CHEBI:16307"/>
        <dbReference type="ChEBI" id="CHEBI:58223"/>
        <dbReference type="ChEBI" id="CHEBI:58885"/>
        <dbReference type="ChEBI" id="CHEBI:143576"/>
        <dbReference type="EC" id="2.4.1.115"/>
    </reaction>
</comment>
<dbReference type="EC" id="2.4.1.-" evidence="7"/>
<dbReference type="Gene3D" id="3.40.50.2000">
    <property type="entry name" value="Glycogen Phosphorylase B"/>
    <property type="match status" value="2"/>
</dbReference>
<accession>A0A6N2LQH1</accession>
<evidence type="ECO:0000256" key="7">
    <source>
        <dbReference type="RuleBase" id="RU362057"/>
    </source>
</evidence>
<dbReference type="GO" id="GO:0009718">
    <property type="term" value="P:anthocyanin-containing compound biosynthetic process"/>
    <property type="evidence" value="ECO:0007669"/>
    <property type="project" value="UniProtKB-UniPathway"/>
</dbReference>
<evidence type="ECO:0000256" key="3">
    <source>
        <dbReference type="ARBA" id="ARBA00022676"/>
    </source>
</evidence>
<evidence type="ECO:0000256" key="6">
    <source>
        <dbReference type="RuleBase" id="RU003718"/>
    </source>
</evidence>
<dbReference type="PANTHER" id="PTHR48046">
    <property type="entry name" value="UDP-GLYCOSYLTRANSFERASE 72E1"/>
    <property type="match status" value="1"/>
</dbReference>
<dbReference type="Pfam" id="PF00201">
    <property type="entry name" value="UDPGT"/>
    <property type="match status" value="1"/>
</dbReference>
<dbReference type="PANTHER" id="PTHR48046:SF7">
    <property type="entry name" value="UDP-GLYCOSYLTRANSFERASE 72E1"/>
    <property type="match status" value="1"/>
</dbReference>
<comment type="pathway">
    <text evidence="1">Pigment biosynthesis; anthocyanin biosynthesis.</text>
</comment>
<dbReference type="EMBL" id="CAADRP010001335">
    <property type="protein sequence ID" value="VFU37796.1"/>
    <property type="molecule type" value="Genomic_DNA"/>
</dbReference>
<dbReference type="UniPathway" id="UPA00009"/>
<evidence type="ECO:0000256" key="1">
    <source>
        <dbReference type="ARBA" id="ARBA00004935"/>
    </source>
</evidence>
<evidence type="ECO:0000256" key="4">
    <source>
        <dbReference type="ARBA" id="ARBA00022679"/>
    </source>
</evidence>
<dbReference type="GO" id="GO:0047209">
    <property type="term" value="F:coniferyl-alcohol glucosyltransferase activity"/>
    <property type="evidence" value="ECO:0007669"/>
    <property type="project" value="TreeGrafter"/>
</dbReference>
<dbReference type="FunFam" id="3.40.50.2000:FF:000056">
    <property type="entry name" value="Glycosyltransferase"/>
    <property type="match status" value="1"/>
</dbReference>
<keyword evidence="3 6" id="KW-0328">Glycosyltransferase</keyword>
<reference evidence="8" key="1">
    <citation type="submission" date="2019-03" db="EMBL/GenBank/DDBJ databases">
        <authorList>
            <person name="Mank J."/>
            <person name="Almeida P."/>
        </authorList>
    </citation>
    <scope>NUCLEOTIDE SEQUENCE</scope>
    <source>
        <strain evidence="8">78183</strain>
    </source>
</reference>
<sequence>MKITKPCVALVASPGMGHLIPIIELGKRLVTCHELDVTIFVVTSGDVSSLSQASCQNLLNIVFLPPVDISGLVDSATSIYTQLAIMMRLALPHLQAAISAMESHPVALIVDLFGTELLVLGGEFKMLRYIFITSNAWYLALNTYVPTLDKNELDKHVDNQEPLWIPGCHPVLFDDTFGPILDRKDQMFVEFVRVGIEISMADGVLVNTWQDLEPATLDALGDENKLKRAIKAPVYAVGPLVRPVDVNVRRDALDWLDMQPSQSVIYVSFGSGGTLSTKQTIELAWGLELSQQRFIWVLRPPIENNASANIFKTGSTAFDDSSSYLPDGFLTRTHNLGFMISTWAPQTEILAHPSVGGFLSHCGWNSVLESISNGLPIISWPLYAEQKMNAALLTGLGVAVRAQALPSDGVVTRGEIKSMVRRMMVDEEGYEIRSKVTEFKYSALKASSEDGSSYNSISNLAKAFKDRWQCQNVED</sequence>
<evidence type="ECO:0000256" key="2">
    <source>
        <dbReference type="ARBA" id="ARBA00009995"/>
    </source>
</evidence>
<comment type="similarity">
    <text evidence="2 6">Belongs to the UDP-glycosyltransferase family.</text>
</comment>
<keyword evidence="4 6" id="KW-0808">Transferase</keyword>
<dbReference type="AlphaFoldDB" id="A0A6N2LQH1"/>
<organism evidence="8">
    <name type="scientific">Salix viminalis</name>
    <name type="common">Common osier</name>
    <name type="synonym">Basket willow</name>
    <dbReference type="NCBI Taxonomy" id="40686"/>
    <lineage>
        <taxon>Eukaryota</taxon>
        <taxon>Viridiplantae</taxon>
        <taxon>Streptophyta</taxon>
        <taxon>Embryophyta</taxon>
        <taxon>Tracheophyta</taxon>
        <taxon>Spermatophyta</taxon>
        <taxon>Magnoliopsida</taxon>
        <taxon>eudicotyledons</taxon>
        <taxon>Gunneridae</taxon>
        <taxon>Pentapetalae</taxon>
        <taxon>rosids</taxon>
        <taxon>fabids</taxon>
        <taxon>Malpighiales</taxon>
        <taxon>Salicaceae</taxon>
        <taxon>Saliceae</taxon>
        <taxon>Salix</taxon>
    </lineage>
</organism>
<protein>
    <recommendedName>
        <fullName evidence="7">Glycosyltransferase</fullName>
        <ecNumber evidence="7">2.4.1.-</ecNumber>
    </recommendedName>
</protein>
<dbReference type="PROSITE" id="PS00375">
    <property type="entry name" value="UDPGT"/>
    <property type="match status" value="1"/>
</dbReference>
<name>A0A6N2LQH1_SALVM</name>
<evidence type="ECO:0000313" key="8">
    <source>
        <dbReference type="EMBL" id="VFU37796.1"/>
    </source>
</evidence>
<dbReference type="CDD" id="cd03784">
    <property type="entry name" value="GT1_Gtf-like"/>
    <property type="match status" value="1"/>
</dbReference>